<dbReference type="PROSITE" id="PS00108">
    <property type="entry name" value="PROTEIN_KINASE_ST"/>
    <property type="match status" value="1"/>
</dbReference>
<dbReference type="InterPro" id="IPR000719">
    <property type="entry name" value="Prot_kinase_dom"/>
</dbReference>
<evidence type="ECO:0000256" key="6">
    <source>
        <dbReference type="ARBA" id="ARBA00022741"/>
    </source>
</evidence>
<dbReference type="PANTHER" id="PTHR22983">
    <property type="entry name" value="PROTEIN KINASE RELATED"/>
    <property type="match status" value="1"/>
</dbReference>
<dbReference type="PROSITE" id="PS00107">
    <property type="entry name" value="PROTEIN_KINASE_ATP"/>
    <property type="match status" value="1"/>
</dbReference>
<evidence type="ECO:0000256" key="7">
    <source>
        <dbReference type="ARBA" id="ARBA00022777"/>
    </source>
</evidence>
<comment type="caution">
    <text evidence="16">The sequence shown here is derived from an EMBL/GenBank/DDBJ whole genome shotgun (WGS) entry which is preliminary data.</text>
</comment>
<reference evidence="16 17" key="1">
    <citation type="journal article" date="2023" name="BMC Biol.">
        <title>The compact genome of the sponge Oopsacas minuta (Hexactinellida) is lacking key metazoan core genes.</title>
        <authorList>
            <person name="Santini S."/>
            <person name="Schenkelaars Q."/>
            <person name="Jourda C."/>
            <person name="Duchesne M."/>
            <person name="Belahbib H."/>
            <person name="Rocher C."/>
            <person name="Selva M."/>
            <person name="Riesgo A."/>
            <person name="Vervoort M."/>
            <person name="Leys S.P."/>
            <person name="Kodjabachian L."/>
            <person name="Le Bivic A."/>
            <person name="Borchiellini C."/>
            <person name="Claverie J.M."/>
            <person name="Renard E."/>
        </authorList>
    </citation>
    <scope>NUCLEOTIDE SEQUENCE [LARGE SCALE GENOMIC DNA]</scope>
    <source>
        <strain evidence="16">SPO-2</strain>
    </source>
</reference>
<dbReference type="PANTHER" id="PTHR22983:SF6">
    <property type="entry name" value="SERINE_THREONINE-PROTEIN KINASE 36"/>
    <property type="match status" value="1"/>
</dbReference>
<evidence type="ECO:0000256" key="1">
    <source>
        <dbReference type="ARBA" id="ARBA00004245"/>
    </source>
</evidence>
<keyword evidence="4" id="KW-0723">Serine/threonine-protein kinase</keyword>
<keyword evidence="7 16" id="KW-0418">Kinase</keyword>
<dbReference type="SUPFAM" id="SSF56112">
    <property type="entry name" value="Protein kinase-like (PK-like)"/>
    <property type="match status" value="1"/>
</dbReference>
<dbReference type="GO" id="GO:0004674">
    <property type="term" value="F:protein serine/threonine kinase activity"/>
    <property type="evidence" value="ECO:0007669"/>
    <property type="project" value="UniProtKB-KW"/>
</dbReference>
<name>A0AAV7JFE5_9METZ</name>
<accession>A0AAV7JFE5</accession>
<proteinExistence type="predicted"/>
<feature type="domain" description="Protein kinase" evidence="15">
    <location>
        <begin position="15"/>
        <end position="265"/>
    </location>
</feature>
<evidence type="ECO:0000256" key="14">
    <source>
        <dbReference type="SAM" id="MobiDB-lite"/>
    </source>
</evidence>
<dbReference type="GO" id="GO:0005856">
    <property type="term" value="C:cytoskeleton"/>
    <property type="evidence" value="ECO:0007669"/>
    <property type="project" value="UniProtKB-SubCell"/>
</dbReference>
<feature type="compositionally biased region" description="Low complexity" evidence="14">
    <location>
        <begin position="505"/>
        <end position="523"/>
    </location>
</feature>
<comment type="subcellular location">
    <subcellularLocation>
        <location evidence="1">Cytoplasm</location>
        <location evidence="1">Cytoskeleton</location>
    </subcellularLocation>
</comment>
<dbReference type="InterPro" id="IPR017441">
    <property type="entry name" value="Protein_kinase_ATP_BS"/>
</dbReference>
<feature type="compositionally biased region" description="Polar residues" evidence="14">
    <location>
        <begin position="310"/>
        <end position="328"/>
    </location>
</feature>
<dbReference type="Gene3D" id="1.10.510.10">
    <property type="entry name" value="Transferase(Phosphotransferase) domain 1"/>
    <property type="match status" value="1"/>
</dbReference>
<evidence type="ECO:0000256" key="5">
    <source>
        <dbReference type="ARBA" id="ARBA00022679"/>
    </source>
</evidence>
<dbReference type="EMBL" id="JAKMXF010000341">
    <property type="protein sequence ID" value="KAI6647552.1"/>
    <property type="molecule type" value="Genomic_DNA"/>
</dbReference>
<evidence type="ECO:0000259" key="15">
    <source>
        <dbReference type="PROSITE" id="PS50011"/>
    </source>
</evidence>
<feature type="region of interest" description="Disordered" evidence="14">
    <location>
        <begin position="503"/>
        <end position="596"/>
    </location>
</feature>
<keyword evidence="8 13" id="KW-0067">ATP-binding</keyword>
<feature type="region of interest" description="Disordered" evidence="14">
    <location>
        <begin position="433"/>
        <end position="478"/>
    </location>
</feature>
<comment type="catalytic activity">
    <reaction evidence="10">
        <text>L-threonyl-[protein] + ATP = O-phospho-L-threonyl-[protein] + ADP + H(+)</text>
        <dbReference type="Rhea" id="RHEA:46608"/>
        <dbReference type="Rhea" id="RHEA-COMP:11060"/>
        <dbReference type="Rhea" id="RHEA-COMP:11605"/>
        <dbReference type="ChEBI" id="CHEBI:15378"/>
        <dbReference type="ChEBI" id="CHEBI:30013"/>
        <dbReference type="ChEBI" id="CHEBI:30616"/>
        <dbReference type="ChEBI" id="CHEBI:61977"/>
        <dbReference type="ChEBI" id="CHEBI:456216"/>
        <dbReference type="EC" id="2.7.11.1"/>
    </reaction>
</comment>
<dbReference type="PROSITE" id="PS50011">
    <property type="entry name" value="PROTEIN_KINASE_DOM"/>
    <property type="match status" value="1"/>
</dbReference>
<feature type="binding site" evidence="13">
    <location>
        <position position="44"/>
    </location>
    <ligand>
        <name>ATP</name>
        <dbReference type="ChEBI" id="CHEBI:30616"/>
    </ligand>
</feature>
<feature type="compositionally biased region" description="Basic and acidic residues" evidence="14">
    <location>
        <begin position="447"/>
        <end position="459"/>
    </location>
</feature>
<dbReference type="CDD" id="cd14002">
    <property type="entry name" value="STKc_STK36"/>
    <property type="match status" value="1"/>
</dbReference>
<evidence type="ECO:0000256" key="3">
    <source>
        <dbReference type="ARBA" id="ARBA00022490"/>
    </source>
</evidence>
<evidence type="ECO:0000256" key="13">
    <source>
        <dbReference type="PROSITE-ProRule" id="PRU10141"/>
    </source>
</evidence>
<evidence type="ECO:0000256" key="9">
    <source>
        <dbReference type="ARBA" id="ARBA00023212"/>
    </source>
</evidence>
<keyword evidence="9" id="KW-0206">Cytoskeleton</keyword>
<feature type="compositionally biased region" description="Polar residues" evidence="14">
    <location>
        <begin position="536"/>
        <end position="563"/>
    </location>
</feature>
<comment type="catalytic activity">
    <reaction evidence="11">
        <text>L-seryl-[protein] + ATP = O-phospho-L-seryl-[protein] + ADP + H(+)</text>
        <dbReference type="Rhea" id="RHEA:17989"/>
        <dbReference type="Rhea" id="RHEA-COMP:9863"/>
        <dbReference type="Rhea" id="RHEA-COMP:11604"/>
        <dbReference type="ChEBI" id="CHEBI:15378"/>
        <dbReference type="ChEBI" id="CHEBI:29999"/>
        <dbReference type="ChEBI" id="CHEBI:30616"/>
        <dbReference type="ChEBI" id="CHEBI:83421"/>
        <dbReference type="ChEBI" id="CHEBI:456216"/>
        <dbReference type="EC" id="2.7.11.1"/>
    </reaction>
</comment>
<dbReference type="GO" id="GO:0005524">
    <property type="term" value="F:ATP binding"/>
    <property type="evidence" value="ECO:0007669"/>
    <property type="project" value="UniProtKB-UniRule"/>
</dbReference>
<evidence type="ECO:0000256" key="8">
    <source>
        <dbReference type="ARBA" id="ARBA00022840"/>
    </source>
</evidence>
<dbReference type="FunFam" id="1.10.510.10:FF:000292">
    <property type="entry name" value="Serine/threonine-protein kinase 36"/>
    <property type="match status" value="1"/>
</dbReference>
<gene>
    <name evidence="16" type="ORF">LOD99_8729</name>
</gene>
<dbReference type="SMART" id="SM00220">
    <property type="entry name" value="S_TKc"/>
    <property type="match status" value="1"/>
</dbReference>
<feature type="compositionally biased region" description="Polar residues" evidence="14">
    <location>
        <begin position="460"/>
        <end position="478"/>
    </location>
</feature>
<dbReference type="EC" id="2.7.11.1" evidence="2"/>
<dbReference type="Pfam" id="PF00069">
    <property type="entry name" value="Pkinase"/>
    <property type="match status" value="1"/>
</dbReference>
<evidence type="ECO:0000256" key="10">
    <source>
        <dbReference type="ARBA" id="ARBA00047899"/>
    </source>
</evidence>
<dbReference type="InterPro" id="IPR008271">
    <property type="entry name" value="Ser/Thr_kinase_AS"/>
</dbReference>
<dbReference type="Proteomes" id="UP001165289">
    <property type="component" value="Unassembled WGS sequence"/>
</dbReference>
<dbReference type="GO" id="GO:0005737">
    <property type="term" value="C:cytoplasm"/>
    <property type="evidence" value="ECO:0007669"/>
    <property type="project" value="TreeGrafter"/>
</dbReference>
<evidence type="ECO:0000256" key="2">
    <source>
        <dbReference type="ARBA" id="ARBA00012513"/>
    </source>
</evidence>
<evidence type="ECO:0000256" key="4">
    <source>
        <dbReference type="ARBA" id="ARBA00022527"/>
    </source>
</evidence>
<evidence type="ECO:0000256" key="11">
    <source>
        <dbReference type="ARBA" id="ARBA00048679"/>
    </source>
</evidence>
<evidence type="ECO:0000313" key="17">
    <source>
        <dbReference type="Proteomes" id="UP001165289"/>
    </source>
</evidence>
<keyword evidence="3" id="KW-0963">Cytoplasm</keyword>
<evidence type="ECO:0000256" key="12">
    <source>
        <dbReference type="ARBA" id="ARBA00075375"/>
    </source>
</evidence>
<keyword evidence="5" id="KW-0808">Transferase</keyword>
<keyword evidence="17" id="KW-1185">Reference proteome</keyword>
<dbReference type="GO" id="GO:0007224">
    <property type="term" value="P:smoothened signaling pathway"/>
    <property type="evidence" value="ECO:0007669"/>
    <property type="project" value="TreeGrafter"/>
</dbReference>
<keyword evidence="6 13" id="KW-0547">Nucleotide-binding</keyword>
<evidence type="ECO:0000313" key="16">
    <source>
        <dbReference type="EMBL" id="KAI6647552.1"/>
    </source>
</evidence>
<sequence length="1281" mass="145654">MRPCSNKVQREYKGYHVLQQVGAGSFGQVYKGRKKCSKEIVALKFMSKLNRHEHELTNIRREIEVMHTLDHPNIIRMLDWHETEDGFCVVTELAQGELFQVLEDDKTLNEAEIQRIAVQLIQALYYLHSRKILHRDMKPQNILLCSDGVVKLCDFGFARAMSMETIMLTSIKGTPLYMSPELVQERPYDYTSDLWALGCILYELYAGQPPFYTNSIATLVKLVLRGHIKWPKGMSKELRTFLQGLLEKEISRRLQWPDILYHPFLKKHIDFNRMIEIGKEGQEVANQRAHIEVTKQKNKGCRPPSRGDKSQTAPACGKSQSGPITNKSYSHSINTEIEVVFDNVQIENNRNTTNDVSATTEDKKIHNTQITTDKTRIDTPVISNAIELSTSPDKYTNDPFVCHVITELSCNLEQPQSTVDSIKNLKISKVASVNNESNSENIPLNSEKSHTTEDNHRNSENNIEPVTPPESKQISTVHNSNEIESTLEIPISTIECNVKSKKIVSTPESNSSSSEKLSTNETKTNPESKSVEVQKYISNESKYSNKNKIETETITSPPDTNKSIKPALRSRSTVDTTKSAVDKQSPAKKSRSVIPSSPRLEKYAQYSSIYVDEMCPQYEYGASKISPRRTNQQIPVETTATTRTIKEQYTSSRAQSAREKPVLKSRLGNNLKSHSLNEIIPGRPAEKEKESFSRFEAALSRIDSLFRLLIKYLRSLDVSFPLLDSWTQYYQILSPVGSQTRHNSDTDIMQDLERGWEGTDLFLEITRDCLSRIRSDSPRLRSRAGERLNKLLTFQILVLVARETVSSADMSEVVRRFGTEELCSELMSVPVLLSETLEREQLMAVFLSHELFSLLTNCSCIEWGARIRKKLEAITHLVTRSLPDKRPPLPPVFISTILLAYYPLANSLIQKGFLQVDRLDLDKFIEFNSRTLLTALPPDPFSPYVTTGYLDQVFVFLNSILKRSRKHKTLVRMLAFASSLFSIKCIKYIEGVTPSSPLGPVLQPCLSPIGLMEFLTLLRDCLLQLSTESQSLQLLSSELLKELFLSVSTLMETSTLDRLLDWYTEWIFLDYYSELVANCVKAMCDLLECCVERGLHHWITHRIVTAGVIPSLLKIVQYFLATQPDTDSFLPLLFILSYCAQRGDILTHLVATIQLPEWSEVPYSLFSHLLDEPHRDKELDQLLKLFLQIALLYHQQQDPDIVPCVLSLVSDSNNTGLDSFYQLLAHENRDITLSVFRLVGLLIDKSQDSVISQEISSRQELADACMKLLFAKEDTSLQDDS</sequence>
<feature type="compositionally biased region" description="Polar residues" evidence="14">
    <location>
        <begin position="570"/>
        <end position="579"/>
    </location>
</feature>
<protein>
    <recommendedName>
        <fullName evidence="2">non-specific serine/threonine protein kinase</fullName>
        <ecNumber evidence="2">2.7.11.1</ecNumber>
    </recommendedName>
    <alternativeName>
        <fullName evidence="12">Fused homolog</fullName>
    </alternativeName>
</protein>
<organism evidence="16 17">
    <name type="scientific">Oopsacas minuta</name>
    <dbReference type="NCBI Taxonomy" id="111878"/>
    <lineage>
        <taxon>Eukaryota</taxon>
        <taxon>Metazoa</taxon>
        <taxon>Porifera</taxon>
        <taxon>Hexactinellida</taxon>
        <taxon>Hexasterophora</taxon>
        <taxon>Lyssacinosida</taxon>
        <taxon>Leucopsacidae</taxon>
        <taxon>Oopsacas</taxon>
    </lineage>
</organism>
<dbReference type="InterPro" id="IPR011009">
    <property type="entry name" value="Kinase-like_dom_sf"/>
</dbReference>
<dbReference type="FunFam" id="3.30.200.20:FF:000042">
    <property type="entry name" value="Aurora kinase A"/>
    <property type="match status" value="1"/>
</dbReference>
<feature type="region of interest" description="Disordered" evidence="14">
    <location>
        <begin position="295"/>
        <end position="328"/>
    </location>
</feature>